<evidence type="ECO:0000313" key="4">
    <source>
        <dbReference type="EMBL" id="CAA6824134.1"/>
    </source>
</evidence>
<dbReference type="InterPro" id="IPR040198">
    <property type="entry name" value="Fido_containing"/>
</dbReference>
<proteinExistence type="predicted"/>
<dbReference type="Gene3D" id="1.10.3290.10">
    <property type="entry name" value="Fido-like domain"/>
    <property type="match status" value="1"/>
</dbReference>
<dbReference type="InterPro" id="IPR003812">
    <property type="entry name" value="Fido"/>
</dbReference>
<dbReference type="PROSITE" id="PS51459">
    <property type="entry name" value="FIDO"/>
    <property type="match status" value="1"/>
</dbReference>
<dbReference type="Pfam" id="PF02661">
    <property type="entry name" value="Fic"/>
    <property type="match status" value="1"/>
</dbReference>
<evidence type="ECO:0000259" key="3">
    <source>
        <dbReference type="PROSITE" id="PS51459"/>
    </source>
</evidence>
<dbReference type="EMBL" id="CACVAR010000365">
    <property type="protein sequence ID" value="CAA6824134.1"/>
    <property type="molecule type" value="Genomic_DNA"/>
</dbReference>
<dbReference type="PANTHER" id="PTHR13504:SF38">
    <property type="entry name" value="FIDO DOMAIN-CONTAINING PROTEIN"/>
    <property type="match status" value="1"/>
</dbReference>
<accession>A0A6S6TXF0</accession>
<dbReference type="PANTHER" id="PTHR13504">
    <property type="entry name" value="FIDO DOMAIN-CONTAINING PROTEIN DDB_G0283145"/>
    <property type="match status" value="1"/>
</dbReference>
<evidence type="ECO:0000256" key="1">
    <source>
        <dbReference type="PIRSR" id="PIRSR640198-1"/>
    </source>
</evidence>
<dbReference type="AlphaFoldDB" id="A0A6S6TXF0"/>
<evidence type="ECO:0000256" key="2">
    <source>
        <dbReference type="PIRSR" id="PIRSR640198-2"/>
    </source>
</evidence>
<dbReference type="SUPFAM" id="SSF140931">
    <property type="entry name" value="Fic-like"/>
    <property type="match status" value="1"/>
</dbReference>
<keyword evidence="2" id="KW-0547">Nucleotide-binding</keyword>
<dbReference type="InterPro" id="IPR036597">
    <property type="entry name" value="Fido-like_dom_sf"/>
</dbReference>
<organism evidence="4">
    <name type="scientific">uncultured Sulfurovum sp</name>
    <dbReference type="NCBI Taxonomy" id="269237"/>
    <lineage>
        <taxon>Bacteria</taxon>
        <taxon>Pseudomonadati</taxon>
        <taxon>Campylobacterota</taxon>
        <taxon>Epsilonproteobacteria</taxon>
        <taxon>Campylobacterales</taxon>
        <taxon>Sulfurovaceae</taxon>
        <taxon>Sulfurovum</taxon>
        <taxon>environmental samples</taxon>
    </lineage>
</organism>
<feature type="domain" description="Fido" evidence="3">
    <location>
        <begin position="42"/>
        <end position="215"/>
    </location>
</feature>
<reference evidence="4" key="1">
    <citation type="submission" date="2020-01" db="EMBL/GenBank/DDBJ databases">
        <authorList>
            <person name="Meier V. D."/>
            <person name="Meier V D."/>
        </authorList>
    </citation>
    <scope>NUCLEOTIDE SEQUENCE</scope>
    <source>
        <strain evidence="4">HLG_WM_MAG_03</strain>
    </source>
</reference>
<sequence>MHDQDFLEDTHQKNLQQLSLVYIEVQQYIEKLFDDGASLSPFSVTFIKDVHSQLYTKPQMKPFLKIKLDKDANTSIDMVAGKLRERNVAIAQHKAPLFNELPTLLNHYEYLYQIYPYHTQARKLIHAMASHHRLTWLHPFLDGNGRTSRLVLDGTLNAIKLEGYGLWNISRGLARDEVNYRKNLAMADMVKQGTFDGRGPLSAKGLKSHVHFMLSTALDQITFMHSSLRLDVLSVRMDKYIKLSREELLECDPLPKYSDLLLKELLLVGELPRGKVKEIIGTKDRTASTLIKELLELDYIESTTAKSPIRLKFNAFFASYLFPGLLPPV</sequence>
<dbReference type="GO" id="GO:0005524">
    <property type="term" value="F:ATP binding"/>
    <property type="evidence" value="ECO:0007669"/>
    <property type="project" value="UniProtKB-KW"/>
</dbReference>
<keyword evidence="2" id="KW-0067">ATP-binding</keyword>
<protein>
    <submittedName>
        <fullName evidence="4">Cell filamentation protein Fic</fullName>
    </submittedName>
</protein>
<feature type="active site" evidence="1">
    <location>
        <position position="138"/>
    </location>
</feature>
<name>A0A6S6TXF0_9BACT</name>
<feature type="binding site" evidence="2">
    <location>
        <begin position="142"/>
        <end position="149"/>
    </location>
    <ligand>
        <name>ATP</name>
        <dbReference type="ChEBI" id="CHEBI:30616"/>
    </ligand>
</feature>
<gene>
    <name evidence="4" type="ORF">HELGO_WM24103</name>
</gene>